<dbReference type="EMBL" id="MU005606">
    <property type="protein sequence ID" value="KAF2679132.1"/>
    <property type="molecule type" value="Genomic_DNA"/>
</dbReference>
<dbReference type="OrthoDB" id="5986190at2759"/>
<evidence type="ECO:0000313" key="2">
    <source>
        <dbReference type="Proteomes" id="UP000799291"/>
    </source>
</evidence>
<dbReference type="InterPro" id="IPR053137">
    <property type="entry name" value="NLR-like"/>
</dbReference>
<gene>
    <name evidence="1" type="ORF">K458DRAFT_394282</name>
</gene>
<name>A0A6G1ILN6_9PLEO</name>
<reference evidence="1" key="1">
    <citation type="journal article" date="2020" name="Stud. Mycol.">
        <title>101 Dothideomycetes genomes: a test case for predicting lifestyles and emergence of pathogens.</title>
        <authorList>
            <person name="Haridas S."/>
            <person name="Albert R."/>
            <person name="Binder M."/>
            <person name="Bloem J."/>
            <person name="Labutti K."/>
            <person name="Salamov A."/>
            <person name="Andreopoulos B."/>
            <person name="Baker S."/>
            <person name="Barry K."/>
            <person name="Bills G."/>
            <person name="Bluhm B."/>
            <person name="Cannon C."/>
            <person name="Castanera R."/>
            <person name="Culley D."/>
            <person name="Daum C."/>
            <person name="Ezra D."/>
            <person name="Gonzalez J."/>
            <person name="Henrissat B."/>
            <person name="Kuo A."/>
            <person name="Liang C."/>
            <person name="Lipzen A."/>
            <person name="Lutzoni F."/>
            <person name="Magnuson J."/>
            <person name="Mondo S."/>
            <person name="Nolan M."/>
            <person name="Ohm R."/>
            <person name="Pangilinan J."/>
            <person name="Park H.-J."/>
            <person name="Ramirez L."/>
            <person name="Alfaro M."/>
            <person name="Sun H."/>
            <person name="Tritt A."/>
            <person name="Yoshinaga Y."/>
            <person name="Zwiers L.-H."/>
            <person name="Turgeon B."/>
            <person name="Goodwin S."/>
            <person name="Spatafora J."/>
            <person name="Crous P."/>
            <person name="Grigoriev I."/>
        </authorList>
    </citation>
    <scope>NUCLEOTIDE SEQUENCE</scope>
    <source>
        <strain evidence="1">CBS 122367</strain>
    </source>
</reference>
<sequence>MHVVDMPEVHEAEGWVSLLDRLGYCELSLGRYNSAEAAHRKVFEQRESMLGKEHPDTLKSMGNLALMYTNQGRWKEAEELEVQVLETRKRVLGEEHPGTLTSMGNLAHTWKDFT</sequence>
<dbReference type="PANTHER" id="PTHR46082">
    <property type="entry name" value="ATP/GTP-BINDING PROTEIN-RELATED"/>
    <property type="match status" value="1"/>
</dbReference>
<organism evidence="1 2">
    <name type="scientific">Lentithecium fluviatile CBS 122367</name>
    <dbReference type="NCBI Taxonomy" id="1168545"/>
    <lineage>
        <taxon>Eukaryota</taxon>
        <taxon>Fungi</taxon>
        <taxon>Dikarya</taxon>
        <taxon>Ascomycota</taxon>
        <taxon>Pezizomycotina</taxon>
        <taxon>Dothideomycetes</taxon>
        <taxon>Pleosporomycetidae</taxon>
        <taxon>Pleosporales</taxon>
        <taxon>Massarineae</taxon>
        <taxon>Lentitheciaceae</taxon>
        <taxon>Lentithecium</taxon>
    </lineage>
</organism>
<accession>A0A6G1ILN6</accession>
<dbReference type="AlphaFoldDB" id="A0A6G1ILN6"/>
<dbReference type="Pfam" id="PF13374">
    <property type="entry name" value="TPR_10"/>
    <property type="match status" value="2"/>
</dbReference>
<keyword evidence="2" id="KW-1185">Reference proteome</keyword>
<dbReference type="PANTHER" id="PTHR46082:SF6">
    <property type="entry name" value="AAA+ ATPASE DOMAIN-CONTAINING PROTEIN-RELATED"/>
    <property type="match status" value="1"/>
</dbReference>
<evidence type="ECO:0000313" key="1">
    <source>
        <dbReference type="EMBL" id="KAF2679132.1"/>
    </source>
</evidence>
<evidence type="ECO:0008006" key="3">
    <source>
        <dbReference type="Google" id="ProtNLM"/>
    </source>
</evidence>
<dbReference type="Gene3D" id="1.25.40.10">
    <property type="entry name" value="Tetratricopeptide repeat domain"/>
    <property type="match status" value="1"/>
</dbReference>
<dbReference type="SUPFAM" id="SSF48452">
    <property type="entry name" value="TPR-like"/>
    <property type="match status" value="1"/>
</dbReference>
<protein>
    <recommendedName>
        <fullName evidence="3">Kinesin light chain</fullName>
    </recommendedName>
</protein>
<dbReference type="Proteomes" id="UP000799291">
    <property type="component" value="Unassembled WGS sequence"/>
</dbReference>
<proteinExistence type="predicted"/>
<dbReference type="InterPro" id="IPR011990">
    <property type="entry name" value="TPR-like_helical_dom_sf"/>
</dbReference>